<reference evidence="2" key="1">
    <citation type="journal article" date="2016" name="Front. Microbiol.">
        <title>Genome Sequence of the Piezophilic, Mesophilic Sulfate-Reducing Bacterium Desulfovibrio indicus J2T.</title>
        <authorList>
            <person name="Cao J."/>
            <person name="Maignien L."/>
            <person name="Shao Z."/>
            <person name="Alain K."/>
            <person name="Jebbar M."/>
        </authorList>
    </citation>
    <scope>NUCLEOTIDE SEQUENCE</scope>
    <source>
        <strain evidence="2">DSM 21893</strain>
    </source>
</reference>
<evidence type="ECO:0000313" key="2">
    <source>
        <dbReference type="EMBL" id="GJD41355.1"/>
    </source>
</evidence>
<keyword evidence="3" id="KW-1185">Reference proteome</keyword>
<dbReference type="AlphaFoldDB" id="A0AAV4ZBV2"/>
<protein>
    <submittedName>
        <fullName evidence="2">Uncharacterized protein</fullName>
    </submittedName>
</protein>
<reference evidence="2" key="2">
    <citation type="submission" date="2021-08" db="EMBL/GenBank/DDBJ databases">
        <authorList>
            <person name="Tani A."/>
            <person name="Ola A."/>
            <person name="Ogura Y."/>
            <person name="Katsura K."/>
            <person name="Hayashi T."/>
        </authorList>
    </citation>
    <scope>NUCLEOTIDE SEQUENCE</scope>
    <source>
        <strain evidence="2">DSM 21893</strain>
    </source>
</reference>
<organism evidence="2 3">
    <name type="scientific">Methylobacterium bullatum</name>
    <dbReference type="NCBI Taxonomy" id="570505"/>
    <lineage>
        <taxon>Bacteria</taxon>
        <taxon>Pseudomonadati</taxon>
        <taxon>Pseudomonadota</taxon>
        <taxon>Alphaproteobacteria</taxon>
        <taxon>Hyphomicrobiales</taxon>
        <taxon>Methylobacteriaceae</taxon>
        <taxon>Methylobacterium</taxon>
    </lineage>
</organism>
<sequence length="113" mass="12092">MSVTTSCRLTDNIMFVGNSLWTLTTPMQTIAHAAPFADEGYDDLIRRMAEVRGNLTDMLAQIDVAMMSVEATKAAALTPAERSARVELVAEAKQARVVSSGPPDSDFRSSAAA</sequence>
<feature type="region of interest" description="Disordered" evidence="1">
    <location>
        <begin position="94"/>
        <end position="113"/>
    </location>
</feature>
<accession>A0AAV4ZBV2</accession>
<comment type="caution">
    <text evidence="2">The sequence shown here is derived from an EMBL/GenBank/DDBJ whole genome shotgun (WGS) entry which is preliminary data.</text>
</comment>
<evidence type="ECO:0000256" key="1">
    <source>
        <dbReference type="SAM" id="MobiDB-lite"/>
    </source>
</evidence>
<name>A0AAV4ZBV2_9HYPH</name>
<proteinExistence type="predicted"/>
<dbReference type="RefSeq" id="WP_192215623.1">
    <property type="nucleotide sequence ID" value="NZ_BPQF01000019.1"/>
</dbReference>
<gene>
    <name evidence="2" type="ORF">OICFNHDK_3838</name>
</gene>
<dbReference type="EMBL" id="BPQF01000019">
    <property type="protein sequence ID" value="GJD41355.1"/>
    <property type="molecule type" value="Genomic_DNA"/>
</dbReference>
<dbReference type="Proteomes" id="UP001055307">
    <property type="component" value="Unassembled WGS sequence"/>
</dbReference>
<evidence type="ECO:0000313" key="3">
    <source>
        <dbReference type="Proteomes" id="UP001055307"/>
    </source>
</evidence>